<name>A0A1Y6FPD4_9SPHN</name>
<dbReference type="GO" id="GO:0008803">
    <property type="term" value="F:bis(5'-nucleosyl)-tetraphosphatase (symmetrical) activity"/>
    <property type="evidence" value="ECO:0007669"/>
    <property type="project" value="TreeGrafter"/>
</dbReference>
<dbReference type="CDD" id="cd00144">
    <property type="entry name" value="MPP_PPP_family"/>
    <property type="match status" value="1"/>
</dbReference>
<dbReference type="Proteomes" id="UP000194469">
    <property type="component" value="Unassembled WGS sequence"/>
</dbReference>
<dbReference type="InterPro" id="IPR029052">
    <property type="entry name" value="Metallo-depent_PP-like"/>
</dbReference>
<dbReference type="Gene3D" id="3.60.21.10">
    <property type="match status" value="1"/>
</dbReference>
<evidence type="ECO:0000313" key="2">
    <source>
        <dbReference type="EMBL" id="SMQ76599.1"/>
    </source>
</evidence>
<reference evidence="3" key="1">
    <citation type="submission" date="2017-04" db="EMBL/GenBank/DDBJ databases">
        <authorList>
            <person name="Varghese N."/>
            <person name="Submissions S."/>
        </authorList>
    </citation>
    <scope>NUCLEOTIDE SEQUENCE [LARGE SCALE GENOMIC DNA]</scope>
    <source>
        <strain evidence="3">UI2</strain>
    </source>
</reference>
<dbReference type="InterPro" id="IPR050126">
    <property type="entry name" value="Ap4A_hydrolase"/>
</dbReference>
<dbReference type="RefSeq" id="WP_242664815.1">
    <property type="nucleotide sequence ID" value="NZ_FXWL01000002.1"/>
</dbReference>
<dbReference type="SUPFAM" id="SSF56300">
    <property type="entry name" value="Metallo-dependent phosphatases"/>
    <property type="match status" value="1"/>
</dbReference>
<dbReference type="GO" id="GO:0005737">
    <property type="term" value="C:cytoplasm"/>
    <property type="evidence" value="ECO:0007669"/>
    <property type="project" value="TreeGrafter"/>
</dbReference>
<feature type="domain" description="Calcineurin-like phosphoesterase" evidence="1">
    <location>
        <begin position="31"/>
        <end position="223"/>
    </location>
</feature>
<evidence type="ECO:0000313" key="3">
    <source>
        <dbReference type="Proteomes" id="UP000194469"/>
    </source>
</evidence>
<keyword evidence="3" id="KW-1185">Reference proteome</keyword>
<dbReference type="InterPro" id="IPR004843">
    <property type="entry name" value="Calcineurin-like_PHP"/>
</dbReference>
<dbReference type="GeneID" id="303001687"/>
<gene>
    <name evidence="2" type="ORF">SAMN06295984_2037</name>
</gene>
<dbReference type="GO" id="GO:0110154">
    <property type="term" value="P:RNA decapping"/>
    <property type="evidence" value="ECO:0007669"/>
    <property type="project" value="TreeGrafter"/>
</dbReference>
<dbReference type="EMBL" id="FXWL01000002">
    <property type="protein sequence ID" value="SMQ76599.1"/>
    <property type="molecule type" value="Genomic_DNA"/>
</dbReference>
<dbReference type="PANTHER" id="PTHR42850">
    <property type="entry name" value="METALLOPHOSPHOESTERASE"/>
    <property type="match status" value="1"/>
</dbReference>
<dbReference type="AlphaFoldDB" id="A0A1Y6FPD4"/>
<dbReference type="PANTHER" id="PTHR42850:SF4">
    <property type="entry name" value="ZINC-DEPENDENT ENDOPOLYPHOSPHATASE"/>
    <property type="match status" value="1"/>
</dbReference>
<evidence type="ECO:0000259" key="1">
    <source>
        <dbReference type="Pfam" id="PF00149"/>
    </source>
</evidence>
<proteinExistence type="predicted"/>
<dbReference type="Pfam" id="PF00149">
    <property type="entry name" value="Metallophos"/>
    <property type="match status" value="1"/>
</dbReference>
<accession>A0A1Y6FPD4</accession>
<dbReference type="GO" id="GO:0016791">
    <property type="term" value="F:phosphatase activity"/>
    <property type="evidence" value="ECO:0007669"/>
    <property type="project" value="TreeGrafter"/>
</dbReference>
<sequence>MLERFEPMFWKRSKKSVVTSRGAHSIPAGRRVYAIGDIHGRDDLFAQLIDLIRADIRQRPDAEITLILLGDLVDRGPDSANVIARAMRLRDEFSDTRLLIGNHEECFLAALTGDVRKLRYFMRIGGDATVRSYWDDGLSLDEASFEEVAERLPRLVPADHVAYLGQGEDIVEIGDYVFVHAGIRPGVPLERQALSDLRWIRDEFLDSMNDHGKMIVHGHSITHAPDEQANRIGIDIGAFQSGALAAVALEGESRWFLVAREAQARADAA</sequence>
<protein>
    <submittedName>
        <fullName evidence="2">Serine/threonine protein phosphatase 1</fullName>
    </submittedName>
</protein>
<organism evidence="2 3">
    <name type="scientific">Sphingopyxis terrae subsp. ummariensis</name>
    <dbReference type="NCBI Taxonomy" id="429001"/>
    <lineage>
        <taxon>Bacteria</taxon>
        <taxon>Pseudomonadati</taxon>
        <taxon>Pseudomonadota</taxon>
        <taxon>Alphaproteobacteria</taxon>
        <taxon>Sphingomonadales</taxon>
        <taxon>Sphingomonadaceae</taxon>
        <taxon>Sphingopyxis</taxon>
    </lineage>
</organism>